<dbReference type="Gene3D" id="3.40.50.12160">
    <property type="entry name" value="Methylthiotransferase, N-terminal domain"/>
    <property type="match status" value="1"/>
</dbReference>
<dbReference type="PANTHER" id="PTHR11918">
    <property type="entry name" value="RADICAL SAM PROTEINS"/>
    <property type="match status" value="1"/>
</dbReference>
<proteinExistence type="predicted"/>
<protein>
    <submittedName>
        <fullName evidence="12">Threonylcarbamoyladenosine tRNA methylthiotransferase MtaB</fullName>
        <ecNumber evidence="12">2.8.4.5</ecNumber>
    </submittedName>
</protein>
<dbReference type="InterPro" id="IPR013848">
    <property type="entry name" value="Methylthiotransferase_N"/>
</dbReference>
<dbReference type="InterPro" id="IPR006638">
    <property type="entry name" value="Elp3/MiaA/NifB-like_rSAM"/>
</dbReference>
<dbReference type="GO" id="GO:0051539">
    <property type="term" value="F:4 iron, 4 sulfur cluster binding"/>
    <property type="evidence" value="ECO:0007669"/>
    <property type="project" value="UniProtKB-KW"/>
</dbReference>
<evidence type="ECO:0000256" key="7">
    <source>
        <dbReference type="ARBA" id="ARBA00022723"/>
    </source>
</evidence>
<dbReference type="AlphaFoldDB" id="A0A1D3UG48"/>
<accession>A0A1D3UG48</accession>
<dbReference type="FunFam" id="3.40.50.12160:FF:000004">
    <property type="entry name" value="Threonylcarbamoyladenosine tRNA methylthiotransferase MtaB"/>
    <property type="match status" value="1"/>
</dbReference>
<keyword evidence="4 12" id="KW-0808">Transferase</keyword>
<organism evidence="12 13">
    <name type="scientific">Tannerella forsythia</name>
    <name type="common">Bacteroides forsythus</name>
    <dbReference type="NCBI Taxonomy" id="28112"/>
    <lineage>
        <taxon>Bacteria</taxon>
        <taxon>Pseudomonadati</taxon>
        <taxon>Bacteroidota</taxon>
        <taxon>Bacteroidia</taxon>
        <taxon>Bacteroidales</taxon>
        <taxon>Tannerellaceae</taxon>
        <taxon>Tannerella</taxon>
    </lineage>
</organism>
<gene>
    <name evidence="12" type="primary">mtaB</name>
    <name evidence="12" type="ORF">TFUB20_00586</name>
</gene>
<evidence type="ECO:0000256" key="2">
    <source>
        <dbReference type="ARBA" id="ARBA00022485"/>
    </source>
</evidence>
<evidence type="ECO:0000256" key="6">
    <source>
        <dbReference type="ARBA" id="ARBA00022694"/>
    </source>
</evidence>
<keyword evidence="6" id="KW-0819">tRNA processing</keyword>
<dbReference type="PROSITE" id="PS51918">
    <property type="entry name" value="RADICAL_SAM"/>
    <property type="match status" value="1"/>
</dbReference>
<dbReference type="NCBIfam" id="TIGR00089">
    <property type="entry name" value="MiaB/RimO family radical SAM methylthiotransferase"/>
    <property type="match status" value="1"/>
</dbReference>
<dbReference type="NCBIfam" id="TIGR01579">
    <property type="entry name" value="MiaB-like-C"/>
    <property type="match status" value="1"/>
</dbReference>
<dbReference type="PANTHER" id="PTHR11918:SF45">
    <property type="entry name" value="THREONYLCARBAMOYLADENOSINE TRNA METHYLTHIOTRANSFERASE"/>
    <property type="match status" value="1"/>
</dbReference>
<evidence type="ECO:0000256" key="3">
    <source>
        <dbReference type="ARBA" id="ARBA00022490"/>
    </source>
</evidence>
<dbReference type="PROSITE" id="PS51449">
    <property type="entry name" value="MTTASE_N"/>
    <property type="match status" value="1"/>
</dbReference>
<dbReference type="OrthoDB" id="9805215at2"/>
<dbReference type="SFLD" id="SFLDS00029">
    <property type="entry name" value="Radical_SAM"/>
    <property type="match status" value="1"/>
</dbReference>
<dbReference type="GO" id="GO:0046872">
    <property type="term" value="F:metal ion binding"/>
    <property type="evidence" value="ECO:0007669"/>
    <property type="project" value="UniProtKB-KW"/>
</dbReference>
<keyword evidence="3" id="KW-0963">Cytoplasm</keyword>
<feature type="domain" description="MTTase N-terminal" evidence="10">
    <location>
        <begin position="10"/>
        <end position="122"/>
    </location>
</feature>
<dbReference type="PROSITE" id="PS01278">
    <property type="entry name" value="MTTASE_RADICAL"/>
    <property type="match status" value="1"/>
</dbReference>
<dbReference type="Gene3D" id="3.80.30.20">
    <property type="entry name" value="tm_1862 like domain"/>
    <property type="match status" value="1"/>
</dbReference>
<dbReference type="InterPro" id="IPR005839">
    <property type="entry name" value="Methylthiotransferase"/>
</dbReference>
<dbReference type="Pfam" id="PF04055">
    <property type="entry name" value="Radical_SAM"/>
    <property type="match status" value="1"/>
</dbReference>
<dbReference type="Pfam" id="PF00919">
    <property type="entry name" value="UPF0004"/>
    <property type="match status" value="1"/>
</dbReference>
<name>A0A1D3UG48_TANFO</name>
<keyword evidence="7" id="KW-0479">Metal-binding</keyword>
<dbReference type="EMBL" id="FMMM01000023">
    <property type="protein sequence ID" value="SCQ19120.1"/>
    <property type="molecule type" value="Genomic_DNA"/>
</dbReference>
<evidence type="ECO:0000256" key="4">
    <source>
        <dbReference type="ARBA" id="ARBA00022679"/>
    </source>
</evidence>
<dbReference type="Proteomes" id="UP000182057">
    <property type="component" value="Unassembled WGS sequence"/>
</dbReference>
<keyword evidence="8" id="KW-0408">Iron</keyword>
<feature type="domain" description="Radical SAM core" evidence="11">
    <location>
        <begin position="143"/>
        <end position="371"/>
    </location>
</feature>
<dbReference type="InterPro" id="IPR007197">
    <property type="entry name" value="rSAM"/>
</dbReference>
<evidence type="ECO:0000313" key="12">
    <source>
        <dbReference type="EMBL" id="SCQ19120.1"/>
    </source>
</evidence>
<keyword evidence="5" id="KW-0949">S-adenosyl-L-methionine</keyword>
<evidence type="ECO:0000256" key="1">
    <source>
        <dbReference type="ARBA" id="ARBA00001966"/>
    </source>
</evidence>
<dbReference type="SFLD" id="SFLDG01061">
    <property type="entry name" value="methylthiotransferase"/>
    <property type="match status" value="1"/>
</dbReference>
<dbReference type="EC" id="2.8.4.5" evidence="12"/>
<dbReference type="InterPro" id="IPR038135">
    <property type="entry name" value="Methylthiotransferase_N_sf"/>
</dbReference>
<sequence length="437" mass="49125">MIDEAVFENKKAAYYTLGCKLNFAETSTIGKELAAYGIRKVRNGEQADICIINTCSVTELADKKCRRLIRQVHKQHPDAFVVVTGCYAQLKPEEVSQIGHVDMVLGAEQKGNVVRHLNEWTEKKKVVTSETKNIRAFTPSCSSGDRTRHFLKVQDGCDYFCSFCTIPFARGRSRNGKIADLVAQAEQVACEGGKEIVLTGVNIGDFGKSTNETFSELVRALDKVEGIARYRISSIEPNLITDEIIEFAAASKRFMPHFHLPLQSGSDEVLKLMRRRYDTALFRQRVERIKSLMPHAFIGVDVIVGTRGETDAYFQACREFLESLPVSQLHVFSYSERAGTQALKITPVVSPEVKHARSKQLLDLSDRKLSEFYEAHIGTTADVLFEHTRKGNRMYGFTANYIKTEAPYDAKRVNRITPVRLERQNPDGTALTATLID</sequence>
<evidence type="ECO:0000259" key="11">
    <source>
        <dbReference type="PROSITE" id="PS51918"/>
    </source>
</evidence>
<evidence type="ECO:0000256" key="5">
    <source>
        <dbReference type="ARBA" id="ARBA00022691"/>
    </source>
</evidence>
<dbReference type="CDD" id="cd01335">
    <property type="entry name" value="Radical_SAM"/>
    <property type="match status" value="1"/>
</dbReference>
<dbReference type="RefSeq" id="WP_074449503.1">
    <property type="nucleotide sequence ID" value="NZ_FMMM01000023.1"/>
</dbReference>
<reference evidence="12 13" key="1">
    <citation type="submission" date="2016-09" db="EMBL/GenBank/DDBJ databases">
        <authorList>
            <person name="Capua I."/>
            <person name="De Benedictis P."/>
            <person name="Joannis T."/>
            <person name="Lombin L.H."/>
            <person name="Cattoli G."/>
        </authorList>
    </citation>
    <scope>NUCLEOTIDE SEQUENCE [LARGE SCALE GENOMIC DNA]</scope>
    <source>
        <strain evidence="12 13">UB20</strain>
    </source>
</reference>
<evidence type="ECO:0000256" key="8">
    <source>
        <dbReference type="ARBA" id="ARBA00023004"/>
    </source>
</evidence>
<keyword evidence="2" id="KW-0004">4Fe-4S</keyword>
<evidence type="ECO:0000313" key="13">
    <source>
        <dbReference type="Proteomes" id="UP000182057"/>
    </source>
</evidence>
<dbReference type="InterPro" id="IPR058240">
    <property type="entry name" value="rSAM_sf"/>
</dbReference>
<evidence type="ECO:0000256" key="9">
    <source>
        <dbReference type="ARBA" id="ARBA00023014"/>
    </source>
</evidence>
<keyword evidence="9" id="KW-0411">Iron-sulfur</keyword>
<dbReference type="GO" id="GO:0035598">
    <property type="term" value="F:tRNA (N(6)-L-threonylcarbamoyladenosine(37)-C(2))-methylthiotransferase activity"/>
    <property type="evidence" value="ECO:0007669"/>
    <property type="project" value="UniProtKB-EC"/>
</dbReference>
<dbReference type="FunFam" id="3.80.30.20:FF:000006">
    <property type="entry name" value="MiaB-like tRNA modifying enzyme"/>
    <property type="match status" value="1"/>
</dbReference>
<dbReference type="InterPro" id="IPR020612">
    <property type="entry name" value="Methylthiotransferase_CS"/>
</dbReference>
<dbReference type="InterPro" id="IPR006467">
    <property type="entry name" value="MiaB-like_bact"/>
</dbReference>
<dbReference type="InterPro" id="IPR023404">
    <property type="entry name" value="rSAM_horseshoe"/>
</dbReference>
<comment type="cofactor">
    <cofactor evidence="1">
        <name>[4Fe-4S] cluster</name>
        <dbReference type="ChEBI" id="CHEBI:49883"/>
    </cofactor>
</comment>
<evidence type="ECO:0000259" key="10">
    <source>
        <dbReference type="PROSITE" id="PS51449"/>
    </source>
</evidence>
<dbReference type="SUPFAM" id="SSF102114">
    <property type="entry name" value="Radical SAM enzymes"/>
    <property type="match status" value="1"/>
</dbReference>
<dbReference type="SMART" id="SM00729">
    <property type="entry name" value="Elp3"/>
    <property type="match status" value="1"/>
</dbReference>
<dbReference type="SFLD" id="SFLDG01082">
    <property type="entry name" value="B12-binding_domain_containing"/>
    <property type="match status" value="1"/>
</dbReference>